<gene>
    <name evidence="1" type="ORF">ABVN21_10830</name>
</gene>
<dbReference type="AlphaFoldDB" id="A0AAU8EAK4"/>
<sequence>MLPIASGEDIGMFNLQTSRRQISPHLLVLGLMLAAFFSQASYAGDQGTKAFSSLFPLLAQISDQNHPVNQPLEHEVNKLANGFSAIAREMDGMNKPVPGIFMSAIDAYREQLLRALNVGSAQETTALLKEVSEDTEIKRHYLVATSGFSGFDRPMLVEVSVMTFRGDKSEPGYTVTCNSFRDVVNKGDARFPFASDTNNASLPLPPGRYRLQIYKGQTLVHSRDIRVGLSSKTSEEVKIDVSNF</sequence>
<dbReference type="EMBL" id="CP159258">
    <property type="protein sequence ID" value="XCG76536.1"/>
    <property type="molecule type" value="Genomic_DNA"/>
</dbReference>
<evidence type="ECO:0000313" key="1">
    <source>
        <dbReference type="EMBL" id="XCG76536.1"/>
    </source>
</evidence>
<organism evidence="1">
    <name type="scientific">Pseudomonas sp. MYb327</name>
    <dbReference type="NCBI Taxonomy" id="2745230"/>
    <lineage>
        <taxon>Bacteria</taxon>
        <taxon>Pseudomonadati</taxon>
        <taxon>Pseudomonadota</taxon>
        <taxon>Gammaproteobacteria</taxon>
        <taxon>Pseudomonadales</taxon>
        <taxon>Pseudomonadaceae</taxon>
        <taxon>Pseudomonas</taxon>
    </lineage>
</organism>
<dbReference type="RefSeq" id="WP_339552078.1">
    <property type="nucleotide sequence ID" value="NZ_CP159258.1"/>
</dbReference>
<accession>A0AAU8EAK4</accession>
<reference evidence="1" key="1">
    <citation type="submission" date="2024-06" db="EMBL/GenBank/DDBJ databases">
        <title>The Caenorhabditis elegans bacterial microbiome influences microsporidia infection through nutrient limitation and inhibiting parasite invasion.</title>
        <authorList>
            <person name="Tamim El Jarkass H."/>
            <person name="Castelblanco S."/>
            <person name="Kaur M."/>
            <person name="Wan Y.C."/>
            <person name="Ellis A.E."/>
            <person name="Sheldon R.D."/>
            <person name="Lien E.C."/>
            <person name="Burton N.O."/>
            <person name="Wright G.D."/>
            <person name="Reinke A.W."/>
        </authorList>
    </citation>
    <scope>NUCLEOTIDE SEQUENCE</scope>
    <source>
        <strain evidence="1">MYb327</strain>
    </source>
</reference>
<proteinExistence type="predicted"/>
<name>A0AAU8EAK4_9PSED</name>
<protein>
    <submittedName>
        <fullName evidence="1">Uncharacterized protein</fullName>
    </submittedName>
</protein>